<dbReference type="Proteomes" id="UP000748308">
    <property type="component" value="Unassembled WGS sequence"/>
</dbReference>
<keyword evidence="1" id="KW-0732">Signal</keyword>
<evidence type="ECO:0000313" key="2">
    <source>
        <dbReference type="EMBL" id="MBM3317404.1"/>
    </source>
</evidence>
<feature type="signal peptide" evidence="1">
    <location>
        <begin position="1"/>
        <end position="20"/>
    </location>
</feature>
<evidence type="ECO:0000256" key="1">
    <source>
        <dbReference type="SAM" id="SignalP"/>
    </source>
</evidence>
<gene>
    <name evidence="2" type="ORF">FJY75_06085</name>
</gene>
<dbReference type="EMBL" id="VGIY01000119">
    <property type="protein sequence ID" value="MBM3317404.1"/>
    <property type="molecule type" value="Genomic_DNA"/>
</dbReference>
<reference evidence="2" key="1">
    <citation type="submission" date="2019-03" db="EMBL/GenBank/DDBJ databases">
        <title>Lake Tanganyika Metagenome-Assembled Genomes (MAGs).</title>
        <authorList>
            <person name="Tran P."/>
        </authorList>
    </citation>
    <scope>NUCLEOTIDE SEQUENCE</scope>
    <source>
        <strain evidence="2">M_DeepCast_400m_m2_100</strain>
    </source>
</reference>
<dbReference type="AlphaFoldDB" id="A0A937XAE2"/>
<evidence type="ECO:0000313" key="3">
    <source>
        <dbReference type="Proteomes" id="UP000748308"/>
    </source>
</evidence>
<feature type="chain" id="PRO_5037879173" evidence="1">
    <location>
        <begin position="21"/>
        <end position="301"/>
    </location>
</feature>
<organism evidence="2 3">
    <name type="scientific">Eiseniibacteriota bacterium</name>
    <dbReference type="NCBI Taxonomy" id="2212470"/>
    <lineage>
        <taxon>Bacteria</taxon>
        <taxon>Candidatus Eiseniibacteriota</taxon>
    </lineage>
</organism>
<name>A0A937XAE2_UNCEI</name>
<sequence length="301" mass="32108">MRRVLLALAVMGLVTGAAIAQPATDLGGGVFIAHAPAGLVYSSDPPAEGWCHFGRINGCDDQLNDYLPTSDYVVMYVVAGFLQESQWCGIEFGVSYAPGLLMTEFGRCVPSDGLEIAQPGWPASGTGISIVTTDVPWTGNFLPVYWFSAYAYGSATTFALGDHLGTPGPTAFANCAQQEFPAVCYGAFGFANTMGVDCCPEIPPPPSWACCLYDGSCIFVTEEDCAGQNGVWYPGMTCEQVECPFPMVCCIVHECLIIHPDECLAQGGVVHPEFEDCTDNPCEELTPADPSSWGSIKAIYR</sequence>
<accession>A0A937XAE2</accession>
<proteinExistence type="predicted"/>
<protein>
    <submittedName>
        <fullName evidence="2">Uncharacterized protein</fullName>
    </submittedName>
</protein>
<comment type="caution">
    <text evidence="2">The sequence shown here is derived from an EMBL/GenBank/DDBJ whole genome shotgun (WGS) entry which is preliminary data.</text>
</comment>